<dbReference type="SUPFAM" id="SSF51905">
    <property type="entry name" value="FAD/NAD(P)-binding domain"/>
    <property type="match status" value="1"/>
</dbReference>
<proteinExistence type="predicted"/>
<organism evidence="1 2">
    <name type="scientific">Acinetobacter soli</name>
    <dbReference type="NCBI Taxonomy" id="487316"/>
    <lineage>
        <taxon>Bacteria</taxon>
        <taxon>Pseudomonadati</taxon>
        <taxon>Pseudomonadota</taxon>
        <taxon>Gammaproteobacteria</taxon>
        <taxon>Moraxellales</taxon>
        <taxon>Moraxellaceae</taxon>
        <taxon>Acinetobacter</taxon>
    </lineage>
</organism>
<dbReference type="InterPro" id="IPR036188">
    <property type="entry name" value="FAD/NAD-bd_sf"/>
</dbReference>
<dbReference type="RefSeq" id="WP_076032375.1">
    <property type="nucleotide sequence ID" value="NZ_BKPK01000008.1"/>
</dbReference>
<dbReference type="PANTHER" id="PTHR42923">
    <property type="entry name" value="PROTOPORPHYRINOGEN OXIDASE"/>
    <property type="match status" value="1"/>
</dbReference>
<accession>A0A1P8EGG0</accession>
<dbReference type="Pfam" id="PF13450">
    <property type="entry name" value="NAD_binding_8"/>
    <property type="match status" value="1"/>
</dbReference>
<dbReference type="InterPro" id="IPR050464">
    <property type="entry name" value="Zeta_carotene_desat/Oxidored"/>
</dbReference>
<dbReference type="eggNOG" id="COG2907">
    <property type="taxonomic scope" value="Bacteria"/>
</dbReference>
<evidence type="ECO:0000313" key="2">
    <source>
        <dbReference type="Proteomes" id="UP000185674"/>
    </source>
</evidence>
<reference evidence="1 2" key="1">
    <citation type="submission" date="2016-08" db="EMBL/GenBank/DDBJ databases">
        <title>Complete genome sequence of Acinetobacter baylyi strain GFJ2.</title>
        <authorList>
            <person name="Tabata M."/>
            <person name="Kuboki S."/>
            <person name="Gibu N."/>
            <person name="Kinouchi Y."/>
            <person name="Vangnai A."/>
            <person name="Kasai D."/>
            <person name="Fukuda M."/>
        </authorList>
    </citation>
    <scope>NUCLEOTIDE SEQUENCE [LARGE SCALE GENOMIC DNA]</scope>
    <source>
        <strain evidence="1 2">GFJ2</strain>
    </source>
</reference>
<dbReference type="STRING" id="487316.BEN76_04370"/>
<protein>
    <submittedName>
        <fullName evidence="1">Dehydrogenase</fullName>
    </submittedName>
</protein>
<gene>
    <name evidence="1" type="ORF">BEN76_04370</name>
</gene>
<dbReference type="PANTHER" id="PTHR42923:SF17">
    <property type="entry name" value="AMINE OXIDASE DOMAIN-CONTAINING PROTEIN"/>
    <property type="match status" value="1"/>
</dbReference>
<dbReference type="Gene3D" id="3.50.50.60">
    <property type="entry name" value="FAD/NAD(P)-binding domain"/>
    <property type="match status" value="1"/>
</dbReference>
<dbReference type="GO" id="GO:0016491">
    <property type="term" value="F:oxidoreductase activity"/>
    <property type="evidence" value="ECO:0007669"/>
    <property type="project" value="TreeGrafter"/>
</dbReference>
<dbReference type="KEGG" id="asol:BEN76_04370"/>
<name>A0A1P8EGG0_9GAMM</name>
<sequence>MKIAIIGSGISGMYAAWKLSKHHDVTIFEKNAYFGGHTDTHDLFVDGRHVAVDSGFIVFNAHNYPLFCAMLNELGVSAQDSDMSFSVNNLVSGLQYNPSKKWSLFTRPQNFANSRFRSMISDLLRFYEANKALNIDEVDSEMTIEAYLDQHGYSDAFREEHLYPMCGALWSSPVEQVGEIPYKFVVSFFQHHRMLQLKDRPQWKTVKGGSATYIRAIQAQCSNIAWQHTAVQQVKRFDDHVEIHTDDQVLNFDWVIFAAHADDCLPLLHDATPLEQDILGSFSYQDNTMVVHRDLSIMPKSRSQWASWHVHVTPEHSKESGAKVHYGFTYWMNSLQNLSCSSQIFSTLNPNMPINPKQIFVTRHYRHPVFDRPAIDAQLRWSEISGVNRTSFCGAYWGWGFHEDGARSAQRVVDQIQVDA</sequence>
<dbReference type="EMBL" id="CP016896">
    <property type="protein sequence ID" value="APV35291.1"/>
    <property type="molecule type" value="Genomic_DNA"/>
</dbReference>
<dbReference type="Proteomes" id="UP000185674">
    <property type="component" value="Chromosome"/>
</dbReference>
<evidence type="ECO:0000313" key="1">
    <source>
        <dbReference type="EMBL" id="APV35291.1"/>
    </source>
</evidence>
<dbReference type="AlphaFoldDB" id="A0A1P8EGG0"/>